<evidence type="ECO:0000313" key="3">
    <source>
        <dbReference type="Proteomes" id="UP000602381"/>
    </source>
</evidence>
<dbReference type="PANTHER" id="PTHR43591">
    <property type="entry name" value="METHYLTRANSFERASE"/>
    <property type="match status" value="1"/>
</dbReference>
<dbReference type="CDD" id="cd02440">
    <property type="entry name" value="AdoMet_MTases"/>
    <property type="match status" value="1"/>
</dbReference>
<reference evidence="3" key="1">
    <citation type="journal article" date="2019" name="Int. J. Syst. Evol. Microbiol.">
        <title>The Global Catalogue of Microorganisms (GCM) 10K type strain sequencing project: providing services to taxonomists for standard genome sequencing and annotation.</title>
        <authorList>
            <consortium name="The Broad Institute Genomics Platform"/>
            <consortium name="The Broad Institute Genome Sequencing Center for Infectious Disease"/>
            <person name="Wu L."/>
            <person name="Ma J."/>
        </authorList>
    </citation>
    <scope>NUCLEOTIDE SEQUENCE [LARGE SCALE GENOMIC DNA]</scope>
    <source>
        <strain evidence="3">JCM 17843</strain>
    </source>
</reference>
<organism evidence="2 3">
    <name type="scientific">Iodidimonas muriae</name>
    <dbReference type="NCBI Taxonomy" id="261467"/>
    <lineage>
        <taxon>Bacteria</taxon>
        <taxon>Pseudomonadati</taxon>
        <taxon>Pseudomonadota</taxon>
        <taxon>Alphaproteobacteria</taxon>
        <taxon>Iodidimonadales</taxon>
        <taxon>Iodidimonadaceae</taxon>
        <taxon>Iodidimonas</taxon>
    </lineage>
</organism>
<proteinExistence type="predicted"/>
<evidence type="ECO:0000259" key="1">
    <source>
        <dbReference type="Pfam" id="PF13847"/>
    </source>
</evidence>
<dbReference type="Gene3D" id="3.40.50.150">
    <property type="entry name" value="Vaccinia Virus protein VP39"/>
    <property type="match status" value="1"/>
</dbReference>
<comment type="caution">
    <text evidence="2">The sequence shown here is derived from an EMBL/GenBank/DDBJ whole genome shotgun (WGS) entry which is preliminary data.</text>
</comment>
<dbReference type="RefSeq" id="WP_150004669.1">
    <property type="nucleotide sequence ID" value="NZ_BMOV01000001.1"/>
</dbReference>
<evidence type="ECO:0000313" key="2">
    <source>
        <dbReference type="EMBL" id="GGO04868.1"/>
    </source>
</evidence>
<dbReference type="SUPFAM" id="SSF53335">
    <property type="entry name" value="S-adenosyl-L-methionine-dependent methyltransferases"/>
    <property type="match status" value="1"/>
</dbReference>
<dbReference type="EMBL" id="BMOV01000001">
    <property type="protein sequence ID" value="GGO04868.1"/>
    <property type="molecule type" value="Genomic_DNA"/>
</dbReference>
<dbReference type="Pfam" id="PF13847">
    <property type="entry name" value="Methyltransf_31"/>
    <property type="match status" value="1"/>
</dbReference>
<feature type="domain" description="Methyltransferase" evidence="1">
    <location>
        <begin position="66"/>
        <end position="178"/>
    </location>
</feature>
<protein>
    <recommendedName>
        <fullName evidence="1">Methyltransferase domain-containing protein</fullName>
    </recommendedName>
</protein>
<dbReference type="Proteomes" id="UP000602381">
    <property type="component" value="Unassembled WGS sequence"/>
</dbReference>
<dbReference type="InterPro" id="IPR029063">
    <property type="entry name" value="SAM-dependent_MTases_sf"/>
</dbReference>
<name>A0ABQ2L6B6_9PROT</name>
<accession>A0ABQ2L6B6</accession>
<gene>
    <name evidence="2" type="ORF">GCM10007972_01690</name>
</gene>
<sequence length="311" mass="34854">MSEFGLLKTFARELVSSETSARVPEPDLVMEDPEKVAAFTRAGREDGVMAPVYLYHCAHICSVIRPNETVVDLGCGPATQLAMVARLNPETNFIGIDLSDEMLDRARAHCKEQGLKNVSFQKGDITALSDLPDASCDAVMSTVVLHQLPNLRAFHKCLEAARRILKPGGGLYMVDFGHLKSERSIDYFAYQYADRQPELFTIDYLNSLRAAFHLSDWQKAAAVHFAKDATLYSTMVMPFMVALKSRVRRPLSGDVASSLQAMRKEMPVWHQKDFRDLAFFFRFGGLRCPMPWRQILRISSPKAGSVHHQGA</sequence>
<keyword evidence="3" id="KW-1185">Reference proteome</keyword>
<dbReference type="PANTHER" id="PTHR43591:SF109">
    <property type="entry name" value="METHYLTRANSFERASE TYPE 11 DOMAIN-CONTAINING PROTEIN"/>
    <property type="match status" value="1"/>
</dbReference>
<dbReference type="InterPro" id="IPR025714">
    <property type="entry name" value="Methyltranfer_dom"/>
</dbReference>